<dbReference type="EMBL" id="CP054140">
    <property type="protein sequence ID" value="QQG66972.1"/>
    <property type="molecule type" value="Genomic_DNA"/>
</dbReference>
<dbReference type="InterPro" id="IPR035994">
    <property type="entry name" value="Nucleoside_phosphorylase_sf"/>
</dbReference>
<reference evidence="5 6" key="1">
    <citation type="submission" date="2020-05" db="EMBL/GenBank/DDBJ databases">
        <title>Complete genome of Desulfobulbus oligotrophicus.</title>
        <authorList>
            <person name="Podar M."/>
        </authorList>
    </citation>
    <scope>NUCLEOTIDE SEQUENCE [LARGE SCALE GENOMIC DNA]</scope>
    <source>
        <strain evidence="5 6">Prop6</strain>
    </source>
</reference>
<dbReference type="Proteomes" id="UP000596092">
    <property type="component" value="Chromosome"/>
</dbReference>
<evidence type="ECO:0000256" key="2">
    <source>
        <dbReference type="ARBA" id="ARBA00021980"/>
    </source>
</evidence>
<dbReference type="PANTHER" id="PTHR43691">
    <property type="entry name" value="URIDINE PHOSPHORYLASE"/>
    <property type="match status" value="1"/>
</dbReference>
<sequence length="218" mass="24220">MLAANPTDTSSFFKLAQLYGLQEHRLFHAKLYSGATFFLAGPTVGAPMAALTLEKLIALGARKVVVYGWCGSLHASLQPGALFSPTGVGMCEEGTSAHYPLNDPYYDEEWHSLLVRVLTNAGHQVSQGLIWTTDALYRETRQKVVQYSARGILAVDMEYTALRTVAAYRRISLAAVMKVSDALFLENWVPRFQLKRFQADSRRQLGQLCVFLQEGELA</sequence>
<dbReference type="GO" id="GO:0005829">
    <property type="term" value="C:cytosol"/>
    <property type="evidence" value="ECO:0007669"/>
    <property type="project" value="TreeGrafter"/>
</dbReference>
<proteinExistence type="predicted"/>
<accession>A0A7T5VFJ6</accession>
<dbReference type="GO" id="GO:0004850">
    <property type="term" value="F:uridine phosphorylase activity"/>
    <property type="evidence" value="ECO:0007669"/>
    <property type="project" value="UniProtKB-EC"/>
</dbReference>
<dbReference type="CDD" id="cd09007">
    <property type="entry name" value="NP-I_spr0068"/>
    <property type="match status" value="1"/>
</dbReference>
<evidence type="ECO:0000313" key="5">
    <source>
        <dbReference type="EMBL" id="QQG66972.1"/>
    </source>
</evidence>
<dbReference type="AlphaFoldDB" id="A0A7T5VFJ6"/>
<keyword evidence="6" id="KW-1185">Reference proteome</keyword>
<gene>
    <name evidence="5" type="ORF">HP555_06505</name>
</gene>
<dbReference type="Pfam" id="PF01048">
    <property type="entry name" value="PNP_UDP_1"/>
    <property type="match status" value="1"/>
</dbReference>
<protein>
    <recommendedName>
        <fullName evidence="2">Uridine phosphorylase</fullName>
        <ecNumber evidence="1">2.4.2.3</ecNumber>
    </recommendedName>
</protein>
<name>A0A7T5VFJ6_9BACT</name>
<comment type="catalytic activity">
    <reaction evidence="3">
        <text>uridine + phosphate = alpha-D-ribose 1-phosphate + uracil</text>
        <dbReference type="Rhea" id="RHEA:24388"/>
        <dbReference type="ChEBI" id="CHEBI:16704"/>
        <dbReference type="ChEBI" id="CHEBI:17568"/>
        <dbReference type="ChEBI" id="CHEBI:43474"/>
        <dbReference type="ChEBI" id="CHEBI:57720"/>
        <dbReference type="EC" id="2.4.2.3"/>
    </reaction>
</comment>
<evidence type="ECO:0000256" key="3">
    <source>
        <dbReference type="ARBA" id="ARBA00048447"/>
    </source>
</evidence>
<evidence type="ECO:0000313" key="6">
    <source>
        <dbReference type="Proteomes" id="UP000596092"/>
    </source>
</evidence>
<dbReference type="Gene3D" id="3.40.50.1580">
    <property type="entry name" value="Nucleoside phosphorylase domain"/>
    <property type="match status" value="1"/>
</dbReference>
<organism evidence="5 6">
    <name type="scientific">Desulfobulbus oligotrophicus</name>
    <dbReference type="NCBI Taxonomy" id="1909699"/>
    <lineage>
        <taxon>Bacteria</taxon>
        <taxon>Pseudomonadati</taxon>
        <taxon>Thermodesulfobacteriota</taxon>
        <taxon>Desulfobulbia</taxon>
        <taxon>Desulfobulbales</taxon>
        <taxon>Desulfobulbaceae</taxon>
        <taxon>Desulfobulbus</taxon>
    </lineage>
</organism>
<dbReference type="GO" id="GO:0009116">
    <property type="term" value="P:nucleoside metabolic process"/>
    <property type="evidence" value="ECO:0007669"/>
    <property type="project" value="InterPro"/>
</dbReference>
<dbReference type="EC" id="2.4.2.3" evidence="1"/>
<evidence type="ECO:0000256" key="1">
    <source>
        <dbReference type="ARBA" id="ARBA00011888"/>
    </source>
</evidence>
<feature type="domain" description="Nucleoside phosphorylase" evidence="4">
    <location>
        <begin position="25"/>
        <end position="182"/>
    </location>
</feature>
<dbReference type="InterPro" id="IPR000845">
    <property type="entry name" value="Nucleoside_phosphorylase_d"/>
</dbReference>
<evidence type="ECO:0000259" key="4">
    <source>
        <dbReference type="Pfam" id="PF01048"/>
    </source>
</evidence>
<dbReference type="KEGG" id="dog:HP555_06505"/>
<dbReference type="SUPFAM" id="SSF53167">
    <property type="entry name" value="Purine and uridine phosphorylases"/>
    <property type="match status" value="1"/>
</dbReference>
<dbReference type="PANTHER" id="PTHR43691:SF11">
    <property type="entry name" value="FI09636P-RELATED"/>
    <property type="match status" value="1"/>
</dbReference>